<proteinExistence type="predicted"/>
<dbReference type="InterPro" id="IPR013320">
    <property type="entry name" value="ConA-like_dom_sf"/>
</dbReference>
<reference evidence="2" key="2">
    <citation type="journal article" date="2020" name="Nat. Commun.">
        <title>Large-scale genome sequencing of mycorrhizal fungi provides insights into the early evolution of symbiotic traits.</title>
        <authorList>
            <person name="Miyauchi S."/>
            <person name="Kiss E."/>
            <person name="Kuo A."/>
            <person name="Drula E."/>
            <person name="Kohler A."/>
            <person name="Sanchez-Garcia M."/>
            <person name="Morin E."/>
            <person name="Andreopoulos B."/>
            <person name="Barry K.W."/>
            <person name="Bonito G."/>
            <person name="Buee M."/>
            <person name="Carver A."/>
            <person name="Chen C."/>
            <person name="Cichocki N."/>
            <person name="Clum A."/>
            <person name="Culley D."/>
            <person name="Crous P.W."/>
            <person name="Fauchery L."/>
            <person name="Girlanda M."/>
            <person name="Hayes R.D."/>
            <person name="Keri Z."/>
            <person name="LaButti K."/>
            <person name="Lipzen A."/>
            <person name="Lombard V."/>
            <person name="Magnuson J."/>
            <person name="Maillard F."/>
            <person name="Murat C."/>
            <person name="Nolan M."/>
            <person name="Ohm R.A."/>
            <person name="Pangilinan J."/>
            <person name="Pereira M.F."/>
            <person name="Perotto S."/>
            <person name="Peter M."/>
            <person name="Pfister S."/>
            <person name="Riley R."/>
            <person name="Sitrit Y."/>
            <person name="Stielow J.B."/>
            <person name="Szollosi G."/>
            <person name="Zifcakova L."/>
            <person name="Stursova M."/>
            <person name="Spatafora J.W."/>
            <person name="Tedersoo L."/>
            <person name="Vaario L.M."/>
            <person name="Yamada A."/>
            <person name="Yan M."/>
            <person name="Wang P."/>
            <person name="Xu J."/>
            <person name="Bruns T."/>
            <person name="Baldrian P."/>
            <person name="Vilgalys R."/>
            <person name="Dunand C."/>
            <person name="Henrissat B."/>
            <person name="Grigoriev I.V."/>
            <person name="Hibbett D."/>
            <person name="Nagy L.G."/>
            <person name="Martin F.M."/>
        </authorList>
    </citation>
    <scope>NUCLEOTIDE SEQUENCE</scope>
    <source>
        <strain evidence="2">BED1</strain>
    </source>
</reference>
<feature type="chain" id="PRO_5042023962" evidence="1">
    <location>
        <begin position="20"/>
        <end position="237"/>
    </location>
</feature>
<dbReference type="Pfam" id="PF01828">
    <property type="entry name" value="Peptidase_A4"/>
    <property type="match status" value="1"/>
</dbReference>
<dbReference type="GO" id="GO:0006508">
    <property type="term" value="P:proteolysis"/>
    <property type="evidence" value="ECO:0007669"/>
    <property type="project" value="InterPro"/>
</dbReference>
<sequence>MRLNFTLISTFLFASAVLADRGLEHRSSQLNIQKRNTSDYNGINWAGAVSNQSVPTFWAISSTFKAPHVSGPTESAVGIWVGIDGFYETKCGATFLAGVGYIMTNDKPFYQVVAQWLPGTWKEFTDVEVSPGDLITVTVTVASDRTTGNATIENANQMTTQTLGFSNQPALCQLSAEWIVSKVGDRDLANFSTVSFSNPLALGGYQKFTPAGSVITSIGNETAIYADENVVTIWRAY</sequence>
<keyword evidence="3" id="KW-1185">Reference proteome</keyword>
<dbReference type="GO" id="GO:0070007">
    <property type="term" value="F:glutamic-type endopeptidase activity"/>
    <property type="evidence" value="ECO:0007669"/>
    <property type="project" value="InterPro"/>
</dbReference>
<keyword evidence="1" id="KW-0732">Signal</keyword>
<gene>
    <name evidence="2" type="ORF">L210DRAFT_3632255</name>
</gene>
<evidence type="ECO:0000256" key="1">
    <source>
        <dbReference type="SAM" id="SignalP"/>
    </source>
</evidence>
<dbReference type="InterPro" id="IPR000250">
    <property type="entry name" value="Peptidase_G1"/>
</dbReference>
<organism evidence="2 3">
    <name type="scientific">Boletus edulis BED1</name>
    <dbReference type="NCBI Taxonomy" id="1328754"/>
    <lineage>
        <taxon>Eukaryota</taxon>
        <taxon>Fungi</taxon>
        <taxon>Dikarya</taxon>
        <taxon>Basidiomycota</taxon>
        <taxon>Agaricomycotina</taxon>
        <taxon>Agaricomycetes</taxon>
        <taxon>Agaricomycetidae</taxon>
        <taxon>Boletales</taxon>
        <taxon>Boletineae</taxon>
        <taxon>Boletaceae</taxon>
        <taxon>Boletoideae</taxon>
        <taxon>Boletus</taxon>
    </lineage>
</organism>
<protein>
    <submittedName>
        <fullName evidence="2">Concanavalin A-like lectin/glucanase domain-containing protein</fullName>
    </submittedName>
</protein>
<feature type="signal peptide" evidence="1">
    <location>
        <begin position="1"/>
        <end position="19"/>
    </location>
</feature>
<dbReference type="PANTHER" id="PTHR37536:SF1">
    <property type="entry name" value="ASPERGILLOPEPSIN, PUTAITVE (AFU_ORTHOLOGUE AFUA_7G01200)"/>
    <property type="match status" value="1"/>
</dbReference>
<dbReference type="CDD" id="cd13426">
    <property type="entry name" value="Peptidase_G1"/>
    <property type="match status" value="1"/>
</dbReference>
<comment type="caution">
    <text evidence="2">The sequence shown here is derived from an EMBL/GenBank/DDBJ whole genome shotgun (WGS) entry which is preliminary data.</text>
</comment>
<dbReference type="Gene3D" id="2.60.120.700">
    <property type="entry name" value="Peptidase G1"/>
    <property type="match status" value="1"/>
</dbReference>
<dbReference type="EMBL" id="WHUW01000024">
    <property type="protein sequence ID" value="KAF8435721.1"/>
    <property type="molecule type" value="Genomic_DNA"/>
</dbReference>
<name>A0AAD4BPG0_BOLED</name>
<reference evidence="2" key="1">
    <citation type="submission" date="2019-10" db="EMBL/GenBank/DDBJ databases">
        <authorList>
            <consortium name="DOE Joint Genome Institute"/>
            <person name="Kuo A."/>
            <person name="Miyauchi S."/>
            <person name="Kiss E."/>
            <person name="Drula E."/>
            <person name="Kohler A."/>
            <person name="Sanchez-Garcia M."/>
            <person name="Andreopoulos B."/>
            <person name="Barry K.W."/>
            <person name="Bonito G."/>
            <person name="Buee M."/>
            <person name="Carver A."/>
            <person name="Chen C."/>
            <person name="Cichocki N."/>
            <person name="Clum A."/>
            <person name="Culley D."/>
            <person name="Crous P.W."/>
            <person name="Fauchery L."/>
            <person name="Girlanda M."/>
            <person name="Hayes R."/>
            <person name="Keri Z."/>
            <person name="LaButti K."/>
            <person name="Lipzen A."/>
            <person name="Lombard V."/>
            <person name="Magnuson J."/>
            <person name="Maillard F."/>
            <person name="Morin E."/>
            <person name="Murat C."/>
            <person name="Nolan M."/>
            <person name="Ohm R."/>
            <person name="Pangilinan J."/>
            <person name="Pereira M."/>
            <person name="Perotto S."/>
            <person name="Peter M."/>
            <person name="Riley R."/>
            <person name="Sitrit Y."/>
            <person name="Stielow B."/>
            <person name="Szollosi G."/>
            <person name="Zifcakova L."/>
            <person name="Stursova M."/>
            <person name="Spatafora J.W."/>
            <person name="Tedersoo L."/>
            <person name="Vaario L.-M."/>
            <person name="Yamada A."/>
            <person name="Yan M."/>
            <person name="Wang P."/>
            <person name="Xu J."/>
            <person name="Bruns T."/>
            <person name="Baldrian P."/>
            <person name="Vilgalys R."/>
            <person name="Henrissat B."/>
            <person name="Grigoriev I.V."/>
            <person name="Hibbett D."/>
            <person name="Nagy L.G."/>
            <person name="Martin F.M."/>
        </authorList>
    </citation>
    <scope>NUCLEOTIDE SEQUENCE</scope>
    <source>
        <strain evidence="2">BED1</strain>
    </source>
</reference>
<evidence type="ECO:0000313" key="3">
    <source>
        <dbReference type="Proteomes" id="UP001194468"/>
    </source>
</evidence>
<dbReference type="SUPFAM" id="SSF49899">
    <property type="entry name" value="Concanavalin A-like lectins/glucanases"/>
    <property type="match status" value="1"/>
</dbReference>
<evidence type="ECO:0000313" key="2">
    <source>
        <dbReference type="EMBL" id="KAF8435721.1"/>
    </source>
</evidence>
<dbReference type="PANTHER" id="PTHR37536">
    <property type="entry name" value="PUTATIVE (AFU_ORTHOLOGUE AFUA_3G02970)-RELATED"/>
    <property type="match status" value="1"/>
</dbReference>
<accession>A0AAD4BPG0</accession>
<dbReference type="AlphaFoldDB" id="A0AAD4BPG0"/>
<dbReference type="Proteomes" id="UP001194468">
    <property type="component" value="Unassembled WGS sequence"/>
</dbReference>
<dbReference type="InterPro" id="IPR038656">
    <property type="entry name" value="Peptidase_G1_sf"/>
</dbReference>